<dbReference type="Pfam" id="PF01596">
    <property type="entry name" value="Methyltransf_3"/>
    <property type="match status" value="1"/>
</dbReference>
<evidence type="ECO:0000256" key="2">
    <source>
        <dbReference type="ARBA" id="ARBA00022679"/>
    </source>
</evidence>
<dbReference type="RefSeq" id="WP_373655386.1">
    <property type="nucleotide sequence ID" value="NZ_JBGUAW010000004.1"/>
</dbReference>
<evidence type="ECO:0000313" key="5">
    <source>
        <dbReference type="Proteomes" id="UP001575181"/>
    </source>
</evidence>
<dbReference type="SUPFAM" id="SSF53335">
    <property type="entry name" value="S-adenosyl-L-methionine-dependent methyltransferases"/>
    <property type="match status" value="1"/>
</dbReference>
<dbReference type="PANTHER" id="PTHR10509:SF14">
    <property type="entry name" value="CAFFEOYL-COA O-METHYLTRANSFERASE 3-RELATED"/>
    <property type="match status" value="1"/>
</dbReference>
<gene>
    <name evidence="4" type="ORF">ACERLL_07175</name>
</gene>
<dbReference type="EMBL" id="JBGUAW010000004">
    <property type="protein sequence ID" value="MFA9460605.1"/>
    <property type="molecule type" value="Genomic_DNA"/>
</dbReference>
<dbReference type="GO" id="GO:0032259">
    <property type="term" value="P:methylation"/>
    <property type="evidence" value="ECO:0007669"/>
    <property type="project" value="UniProtKB-KW"/>
</dbReference>
<dbReference type="GO" id="GO:0008168">
    <property type="term" value="F:methyltransferase activity"/>
    <property type="evidence" value="ECO:0007669"/>
    <property type="project" value="UniProtKB-KW"/>
</dbReference>
<dbReference type="PANTHER" id="PTHR10509">
    <property type="entry name" value="O-METHYLTRANSFERASE-RELATED"/>
    <property type="match status" value="1"/>
</dbReference>
<keyword evidence="1 4" id="KW-0489">Methyltransferase</keyword>
<dbReference type="InterPro" id="IPR050362">
    <property type="entry name" value="Cation-dep_OMT"/>
</dbReference>
<keyword evidence="2 4" id="KW-0808">Transferase</keyword>
<dbReference type="Proteomes" id="UP001575181">
    <property type="component" value="Unassembled WGS sequence"/>
</dbReference>
<dbReference type="EC" id="2.1.1.-" evidence="4"/>
<evidence type="ECO:0000256" key="3">
    <source>
        <dbReference type="ARBA" id="ARBA00022691"/>
    </source>
</evidence>
<dbReference type="PROSITE" id="PS51682">
    <property type="entry name" value="SAM_OMT_I"/>
    <property type="match status" value="1"/>
</dbReference>
<dbReference type="InterPro" id="IPR029063">
    <property type="entry name" value="SAM-dependent_MTases_sf"/>
</dbReference>
<reference evidence="4 5" key="1">
    <citation type="submission" date="2024-08" db="EMBL/GenBank/DDBJ databases">
        <title>Whole-genome sequencing of halo(alkali)philic microorganisms from hypersaline lakes.</title>
        <authorList>
            <person name="Sorokin D.Y."/>
            <person name="Merkel A.Y."/>
            <person name="Messina E."/>
            <person name="Yakimov M."/>
        </authorList>
    </citation>
    <scope>NUCLEOTIDE SEQUENCE [LARGE SCALE GENOMIC DNA]</scope>
    <source>
        <strain evidence="4 5">Cl-TMA</strain>
    </source>
</reference>
<proteinExistence type="predicted"/>
<keyword evidence="5" id="KW-1185">Reference proteome</keyword>
<keyword evidence="3" id="KW-0949">S-adenosyl-L-methionine</keyword>
<organism evidence="4 5">
    <name type="scientific">Thiohalorhabdus methylotrophus</name>
    <dbReference type="NCBI Taxonomy" id="3242694"/>
    <lineage>
        <taxon>Bacteria</taxon>
        <taxon>Pseudomonadati</taxon>
        <taxon>Pseudomonadota</taxon>
        <taxon>Gammaproteobacteria</taxon>
        <taxon>Thiohalorhabdales</taxon>
        <taxon>Thiohalorhabdaceae</taxon>
        <taxon>Thiohalorhabdus</taxon>
    </lineage>
</organism>
<evidence type="ECO:0000256" key="1">
    <source>
        <dbReference type="ARBA" id="ARBA00022603"/>
    </source>
</evidence>
<protein>
    <submittedName>
        <fullName evidence="4">Class I SAM-dependent methyltransferase</fullName>
        <ecNumber evidence="4">2.1.1.-</ecNumber>
    </submittedName>
</protein>
<dbReference type="Gene3D" id="3.40.50.150">
    <property type="entry name" value="Vaccinia Virus protein VP39"/>
    <property type="match status" value="1"/>
</dbReference>
<dbReference type="InterPro" id="IPR002935">
    <property type="entry name" value="SAM_O-MeTrfase"/>
</dbReference>
<sequence>MSNRTFGLDDRIHEYLLAHNPAEPEILTRLREETAKDPKHNMQIAPEQGHFMALLARLIGVRRYLEVGVFTGYSALAVGLALPEDGEVVALDSSPEWTDVARRYWDEAGVGHKMHLYLDEADRSMDTLVNTEGRSNSFDYAFIDADKESYPVYWEYCLELVRPGGLIAVDNVLRYGRVADPEWAGDPTTDAIKHFNEKVAADDRVDFAMLPVADGITLAVKR</sequence>
<comment type="caution">
    <text evidence="4">The sequence shown here is derived from an EMBL/GenBank/DDBJ whole genome shotgun (WGS) entry which is preliminary data.</text>
</comment>
<accession>A0ABV4TVM2</accession>
<name>A0ABV4TVM2_9GAMM</name>
<evidence type="ECO:0000313" key="4">
    <source>
        <dbReference type="EMBL" id="MFA9460605.1"/>
    </source>
</evidence>